<dbReference type="SMART" id="SM01169">
    <property type="entry name" value="DUF1943"/>
    <property type="match status" value="1"/>
</dbReference>
<accession>A0A7I6IQ24</accession>
<feature type="disulfide bond" evidence="5">
    <location>
        <begin position="225"/>
        <end position="228"/>
    </location>
</feature>
<comment type="caution">
    <text evidence="5">Lacks conserved residue(s) required for the propagation of feature annotation.</text>
</comment>
<dbReference type="InterPro" id="IPR015817">
    <property type="entry name" value="Vitellinogen_open_b-sht_sub1"/>
</dbReference>
<dbReference type="EMBL" id="KY022641">
    <property type="protein sequence ID" value="ARR97159.1"/>
    <property type="molecule type" value="mRNA"/>
</dbReference>
<evidence type="ECO:0000259" key="7">
    <source>
        <dbReference type="PROSITE" id="PS51211"/>
    </source>
</evidence>
<keyword evidence="1 6" id="KW-0732">Signal</keyword>
<organism evidence="9">
    <name type="scientific">Haliotis discus discus</name>
    <name type="common">disc abalone</name>
    <dbReference type="NCBI Taxonomy" id="91233"/>
    <lineage>
        <taxon>Eukaryota</taxon>
        <taxon>Metazoa</taxon>
        <taxon>Spiralia</taxon>
        <taxon>Lophotrochozoa</taxon>
        <taxon>Mollusca</taxon>
        <taxon>Gastropoda</taxon>
        <taxon>Vetigastropoda</taxon>
        <taxon>Lepetellida</taxon>
        <taxon>Haliotoidea</taxon>
        <taxon>Haliotidae</taxon>
        <taxon>Haliotis</taxon>
    </lineage>
</organism>
<feature type="domain" description="Vitellogenin" evidence="7">
    <location>
        <begin position="23"/>
        <end position="747"/>
    </location>
</feature>
<feature type="domain" description="VWFD" evidence="8">
    <location>
        <begin position="2103"/>
        <end position="2287"/>
    </location>
</feature>
<dbReference type="SMART" id="SM00216">
    <property type="entry name" value="VWD"/>
    <property type="match status" value="1"/>
</dbReference>
<dbReference type="Pfam" id="PF09172">
    <property type="entry name" value="Vit_open_b-sht"/>
    <property type="match status" value="1"/>
</dbReference>
<dbReference type="PROSITE" id="PS51211">
    <property type="entry name" value="VITELLOGENIN"/>
    <property type="match status" value="1"/>
</dbReference>
<dbReference type="SUPFAM" id="SSF48431">
    <property type="entry name" value="Lipovitellin-phosvitin complex, superhelical domain"/>
    <property type="match status" value="1"/>
</dbReference>
<dbReference type="Gene3D" id="2.20.50.20">
    <property type="entry name" value="Lipovitellin. Chain A, domain 3"/>
    <property type="match status" value="1"/>
</dbReference>
<feature type="chain" id="PRO_5029579777" evidence="6">
    <location>
        <begin position="17"/>
        <end position="2391"/>
    </location>
</feature>
<evidence type="ECO:0000256" key="1">
    <source>
        <dbReference type="ARBA" id="ARBA00022729"/>
    </source>
</evidence>
<dbReference type="SUPFAM" id="SSF56968">
    <property type="entry name" value="Lipovitellin-phosvitin complex, beta-sheet shell regions"/>
    <property type="match status" value="2"/>
</dbReference>
<evidence type="ECO:0000256" key="6">
    <source>
        <dbReference type="SAM" id="SignalP"/>
    </source>
</evidence>
<feature type="signal peptide" evidence="6">
    <location>
        <begin position="1"/>
        <end position="16"/>
    </location>
</feature>
<keyword evidence="4" id="KW-0325">Glycoprotein</keyword>
<keyword evidence="3 5" id="KW-1015">Disulfide bond</keyword>
<dbReference type="InterPro" id="IPR015819">
    <property type="entry name" value="Lipid_transp_b-sht_shell"/>
</dbReference>
<evidence type="ECO:0000313" key="9">
    <source>
        <dbReference type="EMBL" id="ARR97159.1"/>
    </source>
</evidence>
<evidence type="ECO:0000256" key="4">
    <source>
        <dbReference type="ARBA" id="ARBA00023180"/>
    </source>
</evidence>
<dbReference type="PANTHER" id="PTHR23345">
    <property type="entry name" value="VITELLOGENIN-RELATED"/>
    <property type="match status" value="1"/>
</dbReference>
<dbReference type="PROSITE" id="PS51233">
    <property type="entry name" value="VWFD"/>
    <property type="match status" value="1"/>
</dbReference>
<sequence>MLSLLVLALTLGVATPKLHESRYTGKREYVYRYMAQTVTGIPGASKVYSGVKVMANVRLQFHTASVIIAQLEDLNLFTMNDAFRDVNPTREQVQPDKMSRFFCPAIYKTLMEPFTFTYAKGHVTDLKTPENEAYWSVNIKRGIVSLLEVNMEKRWTPVAESEEAPAYAAYELSASGVCRTEYTVEDPEFNAELPEGTMFVTKTRDFKNCHVRPAWFKTMFSVRTCAECEAEKTLALTEGAQVRYTLKGNRKNFVILSAVGESYVSFYPYSAERGHFSTIINQTMYLTEAMDLADSTEIARIAAMSMAPRSLITFVPEDAIDNQFPFAATTQKPKNMDEMMFSRKKYIVNVLKTAAQSMTGPAVLAEGALFPVIAVTMMRRANETILNDIWETYAIPKAEETDDEMAMRKVVWTCMAATGNYLSAKLILETCLAKKIPAPNCATLINAVALTNAPNNSLVEKLLTVATDLGEGEEPQFVRSIWLSIGAIANKLAYAERYELTTLTETIPVFTRLLAHEKDPIAREELTAAKEHLLNRQQDVTKLYSDTRSRIVGLIRSQLTKAGVEPKVMALKTAGNAGLPELIPLCTTIITDTDQPQLVRFMAVFAMLKMAEFAPRMVIEPLIPVFMKTTDSAAVRIAVFTVIMKARPTRPIIEMFARHIAREPDLQVSSYMYTFLESTANTTHPCFQKLALEAARAIHMAPRVTPGLQYSAFRTLEMYNLSPEIRAGVGAQVGIIGSNSSILPKAISTVLNTHIFGLSANLLEVGVFTEGFEAALEKLFGPEGVLTNRKSILDVFAPRARRSADATANIEELSDRLNVKPRRLPTPSGSLYVKMFGHEIRYFSLDEALEKLASAGKVSLSYKETEAGVEVPVDLHESLFLGDADILLPTEAGMPVSARLAATAAIKVKGNALAKVTPALFESRRQSAPVEAKAIFKVRPSAVMELNGYLAVHAFMTGVGAGFRIRTKVNAPLEGRVTAHLASRKITAAIVPPIQEEPLVELDCFPLTFQTINPVDQEKIIEVAEGARIVEDLVEYGNNTMGLNILARAKRASPYGSTFVPSLPLAGRASVQVFMKPGPSPPEAVIFQAQVAAGTPIKPSDGSDNAAVSSCDCTIGRLTLCYVSCAEEDVTDPRVIEAAASLEDFPDLATKDISISELKAKLQAKLGDSVRLSPVGHKLGLIATIDASSPTTPRKVQLETLWQSINSGHMHQFVMRVARTALPAYPMPWEAITQVMLQYPNRLIEPKMLLDPSYHTQIQHDLQFMTRFMSHRPVLAQLNQTVVTMLNRRMQHLTGTPKPELTLRKLAFQLFARANDTEVRALLPEWRNIVALMEWAGDLWQRALDPIFILKHVDTIVAKLAETEKTQLSIIQKLQAIAQDPPASSLVVPMLEYCLTEHYAVLARITDVCSRAAKMAIAPEAETLYSKGLQLITNLDEQMIQHAAILSKIPPPPETMEVTLAKLWPKLERISEAQFSVLKTLKTTGQVTSFPSLQPVVDVVGMAKETIPVLETVLRTSETIDLDIVPVLTKLAVQHTMVYHALDILVQNAEVIPSPTNESQFSHVMRALKAQVSALTITSAVLVKFKYELYALTPVLAEGDLAAVKTLQKVQLALGFEMNRVSGMSMYTPFSNSLEVPEQLFSIADGVIDFAEEVATKVEIIAEKLISTNIEPTISIFEKATFAIYQLKSVVRELKVYVKTNLFYSSEIARSIDIVRKCEAVLLTVESLEIKTTTAFEKIWSTASQPEVTGAMPMSAAMMEMAISVTSQKQEEIRTEIDRLAAAAKQAAMTSIQPKMETILNTCRGIQGKIDWIQLWGLPLGHLSPMFAHVIAVQQEVLKRLKELVTSAATELDNAVAVNFALEDLQGELARVVMIGSVEMSDVKPVPALKTGGGIPSMPINPITNMASNYLPLAITGYCNITFGNIGRTPRTIIMKLYASKSIEQLMFESQQLCPLARDEGVEVAIAREEADVIQDAPEHPIYHLLNSLHHRHIIAEYNPEDVTEWADMTLHKLTHFFTAYHYWNSATQPAVERKPGLIHVMNEARINNPAGDWFIMTPNATTALYGIWTPLTDILTIPVAMTRPASQRRLMLAPYLGPYLPTTCKAFFKTLRTFDGVEYTLPNLGTCPAVLAMDCSPSKTFAITMSSATADYSLKILEIFAEGKKFRMAATTTGATLSVNGDPITVTRSAPYVLEKTVSYGEPAVAAKVTLEHFYNIELPLLGIQITTDGNFISLKASPLFKLKTCGLCSNMDGQQRHEFEAPDGAIFNSPEPFISSYVIKGANCPRPSLPQIITRMESACAPVEAPIVKYRKKEGEICYSTALVKRCPRSCRVGQRSPADIGFHCVPKRSREARAIRRLINRREYAKVAALPVSARYQVIQQVTCISRE</sequence>
<dbReference type="PANTHER" id="PTHR23345:SF15">
    <property type="entry name" value="VITELLOGENIN 1-RELATED"/>
    <property type="match status" value="1"/>
</dbReference>
<evidence type="ECO:0000256" key="3">
    <source>
        <dbReference type="ARBA" id="ARBA00023157"/>
    </source>
</evidence>
<dbReference type="InterPro" id="IPR015255">
    <property type="entry name" value="Vitellinogen_open_b-sht"/>
</dbReference>
<name>A0A7I6IQ24_HALDI</name>
<evidence type="ECO:0000256" key="2">
    <source>
        <dbReference type="ARBA" id="ARBA00022761"/>
    </source>
</evidence>
<protein>
    <submittedName>
        <fullName evidence="9">Vitellogenin</fullName>
    </submittedName>
</protein>
<dbReference type="InterPro" id="IPR001846">
    <property type="entry name" value="VWF_type-D"/>
</dbReference>
<evidence type="ECO:0000256" key="5">
    <source>
        <dbReference type="PROSITE-ProRule" id="PRU00557"/>
    </source>
</evidence>
<dbReference type="InterPro" id="IPR050733">
    <property type="entry name" value="Vitellogenin/Apolipophorin"/>
</dbReference>
<dbReference type="InterPro" id="IPR001747">
    <property type="entry name" value="Vitellogenin_N"/>
</dbReference>
<dbReference type="InterPro" id="IPR015816">
    <property type="entry name" value="Vitellinogen_b-sht_N"/>
</dbReference>
<dbReference type="Gene3D" id="2.30.230.10">
    <property type="entry name" value="Lipovitellin, beta-sheet shell regions, chain A"/>
    <property type="match status" value="1"/>
</dbReference>
<dbReference type="Pfam" id="PF00094">
    <property type="entry name" value="VWD"/>
    <property type="match status" value="1"/>
</dbReference>
<dbReference type="SMART" id="SM00638">
    <property type="entry name" value="LPD_N"/>
    <property type="match status" value="1"/>
</dbReference>
<dbReference type="Pfam" id="PF01347">
    <property type="entry name" value="Vitellogenin_N"/>
    <property type="match status" value="1"/>
</dbReference>
<dbReference type="InterPro" id="IPR011030">
    <property type="entry name" value="Lipovitellin_superhlx_dom"/>
</dbReference>
<dbReference type="GO" id="GO:0005319">
    <property type="term" value="F:lipid transporter activity"/>
    <property type="evidence" value="ECO:0007669"/>
    <property type="project" value="InterPro"/>
</dbReference>
<dbReference type="Gene3D" id="1.25.10.20">
    <property type="entry name" value="Vitellinogen, superhelical"/>
    <property type="match status" value="1"/>
</dbReference>
<dbReference type="Gene3D" id="2.20.80.10">
    <property type="entry name" value="Lipovitellin-phosvitin complex, chain A, domain 4"/>
    <property type="match status" value="1"/>
</dbReference>
<proteinExistence type="evidence at transcript level"/>
<keyword evidence="2" id="KW-0758">Storage protein</keyword>
<reference evidence="9" key="1">
    <citation type="submission" date="2016-10" db="EMBL/GenBank/DDBJ databases">
        <authorList>
            <person name="Bathige S.D.N.K."/>
            <person name="Lee S."/>
            <person name="Lee J."/>
        </authorList>
    </citation>
    <scope>NUCLEOTIDE SEQUENCE</scope>
</reference>
<evidence type="ECO:0000259" key="8">
    <source>
        <dbReference type="PROSITE" id="PS51233"/>
    </source>
</evidence>
<dbReference type="GO" id="GO:0045735">
    <property type="term" value="F:nutrient reservoir activity"/>
    <property type="evidence" value="ECO:0007669"/>
    <property type="project" value="UniProtKB-KW"/>
</dbReference>